<dbReference type="STRING" id="1754191.A0A1Y1V030"/>
<organism evidence="4 5">
    <name type="scientific">Piromyces finnis</name>
    <dbReference type="NCBI Taxonomy" id="1754191"/>
    <lineage>
        <taxon>Eukaryota</taxon>
        <taxon>Fungi</taxon>
        <taxon>Fungi incertae sedis</taxon>
        <taxon>Chytridiomycota</taxon>
        <taxon>Chytridiomycota incertae sedis</taxon>
        <taxon>Neocallimastigomycetes</taxon>
        <taxon>Neocallimastigales</taxon>
        <taxon>Neocallimastigaceae</taxon>
        <taxon>Piromyces</taxon>
    </lineage>
</organism>
<dbReference type="GO" id="GO:0000055">
    <property type="term" value="P:ribosomal large subunit export from nucleus"/>
    <property type="evidence" value="ECO:0007669"/>
    <property type="project" value="TreeGrafter"/>
</dbReference>
<evidence type="ECO:0000259" key="3">
    <source>
        <dbReference type="PROSITE" id="PS50234"/>
    </source>
</evidence>
<reference evidence="4 5" key="1">
    <citation type="submission" date="2016-08" db="EMBL/GenBank/DDBJ databases">
        <title>Genomes of anaerobic fungi encode conserved fungal cellulosomes for biomass hydrolysis.</title>
        <authorList>
            <consortium name="DOE Joint Genome Institute"/>
            <person name="Haitjema C.H."/>
            <person name="Gilmore S.P."/>
            <person name="Henske J.K."/>
            <person name="Solomon K.V."/>
            <person name="De Groot R."/>
            <person name="Kuo A."/>
            <person name="Mondo S.J."/>
            <person name="Salamov A.A."/>
            <person name="Labutti K."/>
            <person name="Zhao Z."/>
            <person name="Chiniquy J."/>
            <person name="Barry K."/>
            <person name="Brewer H.M."/>
            <person name="Purvine S.O."/>
            <person name="Wright A.T."/>
            <person name="Boxma B."/>
            <person name="Van Alen T."/>
            <person name="Hackstein J.H."/>
            <person name="Baker S.E."/>
            <person name="Grigoriev I.V."/>
            <person name="O'Malley M.A."/>
        </authorList>
    </citation>
    <scope>NUCLEOTIDE SEQUENCE [LARGE SCALE GENOMIC DNA]</scope>
    <source>
        <strain evidence="5">finn</strain>
    </source>
</reference>
<dbReference type="GO" id="GO:0000027">
    <property type="term" value="P:ribosomal large subunit assembly"/>
    <property type="evidence" value="ECO:0007669"/>
    <property type="project" value="TreeGrafter"/>
</dbReference>
<dbReference type="GO" id="GO:0030687">
    <property type="term" value="C:preribosome, large subunit precursor"/>
    <property type="evidence" value="ECO:0007669"/>
    <property type="project" value="TreeGrafter"/>
</dbReference>
<dbReference type="EMBL" id="MCFH01000046">
    <property type="protein sequence ID" value="ORX44312.1"/>
    <property type="molecule type" value="Genomic_DNA"/>
</dbReference>
<keyword evidence="2" id="KW-0067">ATP-binding</keyword>
<proteinExistence type="predicted"/>
<dbReference type="GO" id="GO:0005634">
    <property type="term" value="C:nucleus"/>
    <property type="evidence" value="ECO:0007669"/>
    <property type="project" value="TreeGrafter"/>
</dbReference>
<gene>
    <name evidence="4" type="ORF">BCR36DRAFT_266220</name>
</gene>
<dbReference type="Proteomes" id="UP000193719">
    <property type="component" value="Unassembled WGS sequence"/>
</dbReference>
<dbReference type="InterPro" id="IPR036465">
    <property type="entry name" value="vWFA_dom_sf"/>
</dbReference>
<dbReference type="InterPro" id="IPR002035">
    <property type="entry name" value="VWF_A"/>
</dbReference>
<name>A0A1Y1V030_9FUNG</name>
<evidence type="ECO:0000256" key="1">
    <source>
        <dbReference type="ARBA" id="ARBA00022741"/>
    </source>
</evidence>
<feature type="domain" description="VWFA" evidence="3">
    <location>
        <begin position="99"/>
        <end position="291"/>
    </location>
</feature>
<dbReference type="PANTHER" id="PTHR48103">
    <property type="entry name" value="MIDASIN-RELATED"/>
    <property type="match status" value="1"/>
</dbReference>
<comment type="caution">
    <text evidence="4">The sequence shown here is derived from an EMBL/GenBank/DDBJ whole genome shotgun (WGS) entry which is preliminary data.</text>
</comment>
<keyword evidence="5" id="KW-1185">Reference proteome</keyword>
<dbReference type="OrthoDB" id="5186at2759"/>
<feature type="non-terminal residue" evidence="4">
    <location>
        <position position="1"/>
    </location>
</feature>
<dbReference type="SUPFAM" id="SSF53300">
    <property type="entry name" value="vWA-like"/>
    <property type="match status" value="1"/>
</dbReference>
<evidence type="ECO:0000313" key="4">
    <source>
        <dbReference type="EMBL" id="ORX44312.1"/>
    </source>
</evidence>
<accession>A0A1Y1V030</accession>
<sequence>EELREELEKKMIEWRANKESMDKAHQLWKDYEMLTFDLSMELCEQLRLILEPTLATKLKGDYRNGKRLNMKKIIPYIASQFKKDKIWLRRTKPSKRQYQIMLSVDDSKSMSESHSVQLTFEALAMISKALTQLEAGELAVVRFGETVNLVHPFESPFNDESGAQAICQFTFEQQSTDIQQLMTSTLGILEEARERSSSHNESLWQLQIILSDGICENHEQIKSLVHSAMEKQIMVVFVVIDTKQQILGMNNVIKQPGKGFKLERYISTFPFDNYVILSDINQLPEILSETLRQYFMMV</sequence>
<reference evidence="4 5" key="2">
    <citation type="submission" date="2016-08" db="EMBL/GenBank/DDBJ databases">
        <title>Pervasive Adenine N6-methylation of Active Genes in Fungi.</title>
        <authorList>
            <consortium name="DOE Joint Genome Institute"/>
            <person name="Mondo S.J."/>
            <person name="Dannebaum R.O."/>
            <person name="Kuo R.C."/>
            <person name="Labutti K."/>
            <person name="Haridas S."/>
            <person name="Kuo A."/>
            <person name="Salamov A."/>
            <person name="Ahrendt S.R."/>
            <person name="Lipzen A."/>
            <person name="Sullivan W."/>
            <person name="Andreopoulos W.B."/>
            <person name="Clum A."/>
            <person name="Lindquist E."/>
            <person name="Daum C."/>
            <person name="Ramamoorthy G.K."/>
            <person name="Gryganskyi A."/>
            <person name="Culley D."/>
            <person name="Magnuson J.K."/>
            <person name="James T.Y."/>
            <person name="O'Malley M.A."/>
            <person name="Stajich J.E."/>
            <person name="Spatafora J.W."/>
            <person name="Visel A."/>
            <person name="Grigoriev I.V."/>
        </authorList>
    </citation>
    <scope>NUCLEOTIDE SEQUENCE [LARGE SCALE GENOMIC DNA]</scope>
    <source>
        <strain evidence="5">finn</strain>
    </source>
</reference>
<dbReference type="Pfam" id="PF00092">
    <property type="entry name" value="VWA"/>
    <property type="match status" value="1"/>
</dbReference>
<dbReference type="GO" id="GO:0005524">
    <property type="term" value="F:ATP binding"/>
    <property type="evidence" value="ECO:0007669"/>
    <property type="project" value="UniProtKB-KW"/>
</dbReference>
<dbReference type="PROSITE" id="PS50234">
    <property type="entry name" value="VWFA"/>
    <property type="match status" value="1"/>
</dbReference>
<evidence type="ECO:0000256" key="2">
    <source>
        <dbReference type="ARBA" id="ARBA00022840"/>
    </source>
</evidence>
<feature type="non-terminal residue" evidence="4">
    <location>
        <position position="298"/>
    </location>
</feature>
<dbReference type="Gene3D" id="3.40.50.410">
    <property type="entry name" value="von Willebrand factor, type A domain"/>
    <property type="match status" value="1"/>
</dbReference>
<protein>
    <recommendedName>
        <fullName evidence="3">VWFA domain-containing protein</fullName>
    </recommendedName>
</protein>
<dbReference type="PANTHER" id="PTHR48103:SF2">
    <property type="entry name" value="MIDASIN"/>
    <property type="match status" value="1"/>
</dbReference>
<evidence type="ECO:0000313" key="5">
    <source>
        <dbReference type="Proteomes" id="UP000193719"/>
    </source>
</evidence>
<dbReference type="AlphaFoldDB" id="A0A1Y1V030"/>
<keyword evidence="1" id="KW-0547">Nucleotide-binding</keyword>